<feature type="compositionally biased region" description="Polar residues" evidence="2">
    <location>
        <begin position="982"/>
        <end position="996"/>
    </location>
</feature>
<feature type="region of interest" description="Disordered" evidence="2">
    <location>
        <begin position="1479"/>
        <end position="1508"/>
    </location>
</feature>
<dbReference type="EMBL" id="CDMZ01005392">
    <property type="protein sequence ID" value="CEM52836.1"/>
    <property type="molecule type" value="Genomic_DNA"/>
</dbReference>
<gene>
    <name evidence="4" type="ORF">Cvel_1920</name>
</gene>
<protein>
    <submittedName>
        <fullName evidence="4">Uncharacterized protein</fullName>
    </submittedName>
</protein>
<accession>A0A0G4I723</accession>
<reference evidence="4" key="1">
    <citation type="submission" date="2014-11" db="EMBL/GenBank/DDBJ databases">
        <authorList>
            <person name="Otto D Thomas"/>
            <person name="Naeem Raeece"/>
        </authorList>
    </citation>
    <scope>NUCLEOTIDE SEQUENCE</scope>
</reference>
<feature type="compositionally biased region" description="Basic and acidic residues" evidence="2">
    <location>
        <begin position="476"/>
        <end position="485"/>
    </location>
</feature>
<feature type="compositionally biased region" description="Basic and acidic residues" evidence="2">
    <location>
        <begin position="1180"/>
        <end position="1189"/>
    </location>
</feature>
<evidence type="ECO:0000313" key="4">
    <source>
        <dbReference type="EMBL" id="CEM52836.1"/>
    </source>
</evidence>
<feature type="compositionally biased region" description="Polar residues" evidence="2">
    <location>
        <begin position="1131"/>
        <end position="1143"/>
    </location>
</feature>
<feature type="region of interest" description="Disordered" evidence="2">
    <location>
        <begin position="450"/>
        <end position="500"/>
    </location>
</feature>
<feature type="compositionally biased region" description="Basic and acidic residues" evidence="2">
    <location>
        <begin position="1429"/>
        <end position="1440"/>
    </location>
</feature>
<evidence type="ECO:0000256" key="3">
    <source>
        <dbReference type="SAM" id="SignalP"/>
    </source>
</evidence>
<feature type="compositionally biased region" description="Basic and acidic residues" evidence="2">
    <location>
        <begin position="1254"/>
        <end position="1275"/>
    </location>
</feature>
<feature type="compositionally biased region" description="Basic and acidic residues" evidence="2">
    <location>
        <begin position="1495"/>
        <end position="1508"/>
    </location>
</feature>
<keyword evidence="1" id="KW-0175">Coiled coil</keyword>
<feature type="region of interest" description="Disordered" evidence="2">
    <location>
        <begin position="982"/>
        <end position="1202"/>
    </location>
</feature>
<feature type="region of interest" description="Disordered" evidence="2">
    <location>
        <begin position="1428"/>
        <end position="1449"/>
    </location>
</feature>
<feature type="region of interest" description="Disordered" evidence="2">
    <location>
        <begin position="246"/>
        <end position="282"/>
    </location>
</feature>
<feature type="region of interest" description="Disordered" evidence="2">
    <location>
        <begin position="788"/>
        <end position="895"/>
    </location>
</feature>
<feature type="compositionally biased region" description="Basic and acidic residues" evidence="2">
    <location>
        <begin position="264"/>
        <end position="278"/>
    </location>
</feature>
<proteinExistence type="predicted"/>
<name>A0A0G4I723_9ALVE</name>
<organism evidence="4">
    <name type="scientific">Chromera velia CCMP2878</name>
    <dbReference type="NCBI Taxonomy" id="1169474"/>
    <lineage>
        <taxon>Eukaryota</taxon>
        <taxon>Sar</taxon>
        <taxon>Alveolata</taxon>
        <taxon>Colpodellida</taxon>
        <taxon>Chromeraceae</taxon>
        <taxon>Chromera</taxon>
    </lineage>
</organism>
<feature type="coiled-coil region" evidence="1">
    <location>
        <begin position="127"/>
        <end position="179"/>
    </location>
</feature>
<feature type="compositionally biased region" description="Low complexity" evidence="2">
    <location>
        <begin position="1042"/>
        <end position="1053"/>
    </location>
</feature>
<evidence type="ECO:0000256" key="2">
    <source>
        <dbReference type="SAM" id="MobiDB-lite"/>
    </source>
</evidence>
<keyword evidence="3" id="KW-0732">Signal</keyword>
<sequence>MVGGSRFLIQIIFLALSFSFFFARGAEEGSGVFSLSSERKKKQSLQRGRVSLSASLSYPYGALEGGLNVVESLEQKLKTAFGSFKKTATELLEWCVKEKETVLSGLDILDHEKSSSRAAVFSSLTTRSRLSVEIQNAEKELQSSRADYMQLVTIRASEQKTFEDARESATESIEALQRAIEVLGPHVPGFSFQQKESEAKGEKGGTAESFLQAGAQSPPPKSSAGVFAHLLLRSIGGMARDLRSLLASSSPSPSRKGGLASQAHDARLSKSATKEKGGETLLHPPVLLQTDAVTQTETKTETETKKRVILSPPVEGETTAQEKEKRKSISFAVHLLAEIFQSTTHSGWLEALLVPPSHKETGGEAEGGASGVQTPIVPAPIMKETETQKENSVLTPTEADAAFSQAQAGSDVFGLSTVIGSVSTELSSLLSELIEVRSFCLWNSPPLQPLSDGWDASREKEEEDDSGFATWARPVDPAKEDLKEREEDEGTKRAWGWALNENGEGEERAASLLRGTRGRPGGGGPSSLPPLGALAELHEVLLEIHSHTQRERERKREAVAPSEETPLGLTANFLLDFACNTQATSAVRMLIRGVSALGLSPKPALPLSFLQTNRSHRKSHAAIQQQQATTAKVEHGEGGSNGYSPIQTAELLGVLKATLDAMKADLEALEKSERLQRGQHNDLVKAKQSEVSALAESLQAKARDFRLAAAKESVARGTEAAVGLVKEQDDAELVALQGACFTAFRWLKEGEGPGGAASMNVHEKMNDIERALKSTITFYKNAKELAVATPETSPAPPEAALPQQNHPVALPDTSAAPNKKGEAVIPKEVGGPSSSSLPSAVKGREGNGGQVEMGGSPRASPQRAQPAAAQNSVGADSLLHAKERVQRERDTRRRTDVALSALSATMAQKDDAEMRKEALRVGEATTVKLAPAETAEDQGGGEDLPNTLKAPTAEEGVVSGSAPGGGEEAAGVVAALARLQSSAGDAGGSLTSSSSPGDVASRASDSKTTGLAVDPASLEWRPSAEFVHEEEKGNPKEGGGANSLSAFLSSSSQGVGGGTAEGRKTGGAMDSVLEAERSLAEATHRKSRVKSSEVDSEEKKGEGEAERESAPPANKYLTLMDNSAEGGTGTGPVSFSQSTSLPSVPSVMLSDAEADAETMKRLFETPAKPPSFLQLNEAQSHAHEAEGKAGRRKQKERSSPTAYGDAAVFAAARVLSEAAKETGSSSVQKLAEAVQGSDVPEAAKLLGSLHSALESERRTLDEKRKKEEQADEKKRALAGLPGGGDNCAVSRASAGEDYDRALKSYFQAADAEAVQQAKLDGSSARISALEYPTKRVAEALEKAQKLAVDVTGAAMQLEDVSETSKSQIGTLLGMFEADDDIAYIQQMVKLLESAFEGLTSSLRSSVSLLSPQWGTLVSSLESSAKKRAKNLETSKSEEQTAKTSLPELSKATEAAAGKAEALHKTLQAVAAACDEYADPSSIDSAQRGSPVSLTAEDKKKGEEKEKAAGNELPVAAAVKVNEGVNVRVLDAAVKGALEILSVPGSLVTS</sequence>
<feature type="compositionally biased region" description="Low complexity" evidence="2">
    <location>
        <begin position="246"/>
        <end position="255"/>
    </location>
</feature>
<evidence type="ECO:0000256" key="1">
    <source>
        <dbReference type="SAM" id="Coils"/>
    </source>
</evidence>
<feature type="signal peptide" evidence="3">
    <location>
        <begin position="1"/>
        <end position="25"/>
    </location>
</feature>
<feature type="region of interest" description="Disordered" evidence="2">
    <location>
        <begin position="1254"/>
        <end position="1281"/>
    </location>
</feature>
<feature type="compositionally biased region" description="Basic and acidic residues" evidence="2">
    <location>
        <begin position="1026"/>
        <end position="1035"/>
    </location>
</feature>
<dbReference type="VEuPathDB" id="CryptoDB:Cvel_1920"/>
<feature type="compositionally biased region" description="Basic and acidic residues" evidence="2">
    <location>
        <begin position="1074"/>
        <end position="1109"/>
    </location>
</feature>
<feature type="compositionally biased region" description="Polar residues" evidence="2">
    <location>
        <begin position="1481"/>
        <end position="1492"/>
    </location>
</feature>
<feature type="compositionally biased region" description="Low complexity" evidence="2">
    <location>
        <begin position="856"/>
        <end position="870"/>
    </location>
</feature>
<feature type="chain" id="PRO_5005192283" evidence="3">
    <location>
        <begin position="26"/>
        <end position="1549"/>
    </location>
</feature>
<feature type="compositionally biased region" description="Basic and acidic residues" evidence="2">
    <location>
        <begin position="879"/>
        <end position="895"/>
    </location>
</feature>